<organism evidence="2 3">
    <name type="scientific">Paragemmobacter straminiformis</name>
    <dbReference type="NCBI Taxonomy" id="2045119"/>
    <lineage>
        <taxon>Bacteria</taxon>
        <taxon>Pseudomonadati</taxon>
        <taxon>Pseudomonadota</taxon>
        <taxon>Alphaproteobacteria</taxon>
        <taxon>Rhodobacterales</taxon>
        <taxon>Paracoccaceae</taxon>
        <taxon>Paragemmobacter</taxon>
    </lineage>
</organism>
<name>A0A842IBH5_9RHOB</name>
<gene>
    <name evidence="2" type="ORF">H7F16_14685</name>
</gene>
<evidence type="ECO:0008006" key="4">
    <source>
        <dbReference type="Google" id="ProtNLM"/>
    </source>
</evidence>
<evidence type="ECO:0000256" key="1">
    <source>
        <dbReference type="SAM" id="SignalP"/>
    </source>
</evidence>
<reference evidence="2 3" key="1">
    <citation type="journal article" date="2017" name="Int. J. Syst. Evol. Microbiol.">
        <title>Gemmobacter straminiformis sp. nov., isolated from an artificial fountain.</title>
        <authorList>
            <person name="Kang J.Y."/>
            <person name="Kim M.J."/>
            <person name="Chun J."/>
            <person name="Son K.P."/>
            <person name="Jahng K.Y."/>
        </authorList>
    </citation>
    <scope>NUCLEOTIDE SEQUENCE [LARGE SCALE GENOMIC DNA]</scope>
    <source>
        <strain evidence="2 3">CAM-8</strain>
    </source>
</reference>
<dbReference type="PROSITE" id="PS51257">
    <property type="entry name" value="PROKAR_LIPOPROTEIN"/>
    <property type="match status" value="1"/>
</dbReference>
<proteinExistence type="predicted"/>
<keyword evidence="1" id="KW-0732">Signal</keyword>
<keyword evidence="3" id="KW-1185">Reference proteome</keyword>
<evidence type="ECO:0000313" key="3">
    <source>
        <dbReference type="Proteomes" id="UP000555411"/>
    </source>
</evidence>
<feature type="chain" id="PRO_5033004359" description="D-galactarate dehydratase" evidence="1">
    <location>
        <begin position="20"/>
        <end position="145"/>
    </location>
</feature>
<dbReference type="RefSeq" id="WP_185798374.1">
    <property type="nucleotide sequence ID" value="NZ_JACLQD010000004.1"/>
</dbReference>
<comment type="caution">
    <text evidence="2">The sequence shown here is derived from an EMBL/GenBank/DDBJ whole genome shotgun (WGS) entry which is preliminary data.</text>
</comment>
<accession>A0A842IBH5</accession>
<dbReference type="Proteomes" id="UP000555411">
    <property type="component" value="Unassembled WGS sequence"/>
</dbReference>
<protein>
    <recommendedName>
        <fullName evidence="4">D-galactarate dehydratase</fullName>
    </recommendedName>
</protein>
<sequence length="145" mass="14165">MKQVLILSLALLLASCAVIDRVRGRPAEAAPASVAGFPGAAVAQSAEALDGTTEAEKTAALSAGAAGGTALGTVTVSLGSPAEQGFWLRSSLVTAPAKGRVVTDEGASIAVDLLPGSGAAQLSLPAFRALGLPLTGLPLVTVYSG</sequence>
<dbReference type="EMBL" id="JACLQD010000004">
    <property type="protein sequence ID" value="MBC2836763.1"/>
    <property type="molecule type" value="Genomic_DNA"/>
</dbReference>
<dbReference type="AlphaFoldDB" id="A0A842IBH5"/>
<evidence type="ECO:0000313" key="2">
    <source>
        <dbReference type="EMBL" id="MBC2836763.1"/>
    </source>
</evidence>
<feature type="signal peptide" evidence="1">
    <location>
        <begin position="1"/>
        <end position="19"/>
    </location>
</feature>